<dbReference type="EMBL" id="JSAB01000395">
    <property type="protein sequence ID" value="RNF28074.1"/>
    <property type="molecule type" value="Genomic_DNA"/>
</dbReference>
<proteinExistence type="predicted"/>
<name>A0A422QDQ7_9BURK</name>
<reference evidence="2" key="1">
    <citation type="submission" date="2014-10" db="EMBL/GenBank/DDBJ databases">
        <title>Massilia sp. genome.</title>
        <authorList>
            <person name="Xu B."/>
            <person name="Dai L."/>
            <person name="Huang Z."/>
        </authorList>
    </citation>
    <scope>NUCLEOTIDE SEQUENCE [LARGE SCALE GENOMIC DNA]</scope>
    <source>
        <strain evidence="2">CFS-1</strain>
    </source>
</reference>
<feature type="transmembrane region" description="Helical" evidence="1">
    <location>
        <begin position="120"/>
        <end position="140"/>
    </location>
</feature>
<protein>
    <recommendedName>
        <fullName evidence="4">DUF2868 domain-containing protein</fullName>
    </recommendedName>
</protein>
<keyword evidence="1" id="KW-1133">Transmembrane helix</keyword>
<dbReference type="AlphaFoldDB" id="A0A422QDQ7"/>
<gene>
    <name evidence="2" type="ORF">NM04_25105</name>
</gene>
<dbReference type="Proteomes" id="UP000283254">
    <property type="component" value="Unassembled WGS sequence"/>
</dbReference>
<organism evidence="2 3">
    <name type="scientific">Massilia aurea</name>
    <dbReference type="NCBI Taxonomy" id="373040"/>
    <lineage>
        <taxon>Bacteria</taxon>
        <taxon>Pseudomonadati</taxon>
        <taxon>Pseudomonadota</taxon>
        <taxon>Betaproteobacteria</taxon>
        <taxon>Burkholderiales</taxon>
        <taxon>Oxalobacteraceae</taxon>
        <taxon>Telluria group</taxon>
        <taxon>Massilia</taxon>
    </lineage>
</organism>
<keyword evidence="3" id="KW-1185">Reference proteome</keyword>
<keyword evidence="1" id="KW-0472">Membrane</keyword>
<keyword evidence="1" id="KW-0812">Transmembrane</keyword>
<accession>A0A422QDQ7</accession>
<evidence type="ECO:0000256" key="1">
    <source>
        <dbReference type="SAM" id="Phobius"/>
    </source>
</evidence>
<feature type="transmembrane region" description="Helical" evidence="1">
    <location>
        <begin position="89"/>
        <end position="108"/>
    </location>
</feature>
<evidence type="ECO:0000313" key="3">
    <source>
        <dbReference type="Proteomes" id="UP000283254"/>
    </source>
</evidence>
<feature type="non-terminal residue" evidence="2">
    <location>
        <position position="198"/>
    </location>
</feature>
<evidence type="ECO:0000313" key="2">
    <source>
        <dbReference type="EMBL" id="RNF28074.1"/>
    </source>
</evidence>
<sequence length="198" mass="21814">MNEQVARNVVLVRSIEYADVAHTVLSDDDRMYATRSARELAAWQAADSHIAVNQHHFLQQRAEQILKRLGERTPAFGAFARRAPGMSGIWIALPFLAFLLGAALDRIADPHRVDLLSAPLLAIVGWNLFVYLGLLVWAIVPAARRGKSGVPLLRRLSVGKAVAPRKLPTALAEGVAHYLADWAVLSEPLTRARLARTF</sequence>
<evidence type="ECO:0008006" key="4">
    <source>
        <dbReference type="Google" id="ProtNLM"/>
    </source>
</evidence>
<comment type="caution">
    <text evidence="2">The sequence shown here is derived from an EMBL/GenBank/DDBJ whole genome shotgun (WGS) entry which is preliminary data.</text>
</comment>